<dbReference type="RefSeq" id="WP_112745021.1">
    <property type="nucleotide sequence ID" value="NZ_QMFY01000001.1"/>
</dbReference>
<dbReference type="InterPro" id="IPR057436">
    <property type="entry name" value="5TMH_Lnb"/>
</dbReference>
<keyword evidence="1" id="KW-0812">Transmembrane</keyword>
<evidence type="ECO:0000256" key="2">
    <source>
        <dbReference type="SAM" id="SignalP"/>
    </source>
</evidence>
<reference evidence="5 6" key="1">
    <citation type="submission" date="2018-06" db="EMBL/GenBank/DDBJ databases">
        <title>Chryseolinea flavus sp. nov., a member of the phylum Bacteroidetes isolated from soil.</title>
        <authorList>
            <person name="Li Y."/>
            <person name="Wang J."/>
        </authorList>
    </citation>
    <scope>NUCLEOTIDE SEQUENCE [LARGE SCALE GENOMIC DNA]</scope>
    <source>
        <strain evidence="5 6">SDU1-6</strain>
    </source>
</reference>
<dbReference type="AlphaFoldDB" id="A0A364Y6S4"/>
<dbReference type="InterPro" id="IPR025178">
    <property type="entry name" value="Lnb_N"/>
</dbReference>
<keyword evidence="2" id="KW-0732">Signal</keyword>
<feature type="transmembrane region" description="Helical" evidence="1">
    <location>
        <begin position="371"/>
        <end position="390"/>
    </location>
</feature>
<feature type="signal peptide" evidence="2">
    <location>
        <begin position="1"/>
        <end position="18"/>
    </location>
</feature>
<dbReference type="Pfam" id="PF25221">
    <property type="entry name" value="5TMH_Lnb"/>
    <property type="match status" value="1"/>
</dbReference>
<keyword evidence="1" id="KW-1133">Transmembrane helix</keyword>
<organism evidence="5 6">
    <name type="scientific">Pseudochryseolinea flava</name>
    <dbReference type="NCBI Taxonomy" id="2059302"/>
    <lineage>
        <taxon>Bacteria</taxon>
        <taxon>Pseudomonadati</taxon>
        <taxon>Bacteroidota</taxon>
        <taxon>Cytophagia</taxon>
        <taxon>Cytophagales</taxon>
        <taxon>Fulvivirgaceae</taxon>
        <taxon>Pseudochryseolinea</taxon>
    </lineage>
</organism>
<dbReference type="Pfam" id="PF13387">
    <property type="entry name" value="Lnb_N"/>
    <property type="match status" value="1"/>
</dbReference>
<dbReference type="OrthoDB" id="319167at2"/>
<dbReference type="EMBL" id="QMFY01000001">
    <property type="protein sequence ID" value="RAW02806.1"/>
    <property type="molecule type" value="Genomic_DNA"/>
</dbReference>
<feature type="transmembrane region" description="Helical" evidence="1">
    <location>
        <begin position="344"/>
        <end position="365"/>
    </location>
</feature>
<name>A0A364Y6S4_9BACT</name>
<evidence type="ECO:0008006" key="7">
    <source>
        <dbReference type="Google" id="ProtNLM"/>
    </source>
</evidence>
<protein>
    <recommendedName>
        <fullName evidence="7">DUF4105 domain-containing protein</fullName>
    </recommendedName>
</protein>
<feature type="transmembrane region" description="Helical" evidence="1">
    <location>
        <begin position="291"/>
        <end position="311"/>
    </location>
</feature>
<keyword evidence="1" id="KW-0472">Membrane</keyword>
<evidence type="ECO:0000259" key="4">
    <source>
        <dbReference type="Pfam" id="PF25221"/>
    </source>
</evidence>
<evidence type="ECO:0000259" key="3">
    <source>
        <dbReference type="Pfam" id="PF13387"/>
    </source>
</evidence>
<evidence type="ECO:0000256" key="1">
    <source>
        <dbReference type="SAM" id="Phobius"/>
    </source>
</evidence>
<evidence type="ECO:0000313" key="5">
    <source>
        <dbReference type="EMBL" id="RAW02806.1"/>
    </source>
</evidence>
<feature type="transmembrane region" description="Helical" evidence="1">
    <location>
        <begin position="317"/>
        <end position="337"/>
    </location>
</feature>
<accession>A0A364Y6S4</accession>
<feature type="transmembrane region" description="Helical" evidence="1">
    <location>
        <begin position="258"/>
        <end position="279"/>
    </location>
</feature>
<gene>
    <name evidence="5" type="ORF">DQQ10_01475</name>
</gene>
<proteinExistence type="predicted"/>
<comment type="caution">
    <text evidence="5">The sequence shown here is derived from an EMBL/GenBank/DDBJ whole genome shotgun (WGS) entry which is preliminary data.</text>
</comment>
<dbReference type="Proteomes" id="UP000251889">
    <property type="component" value="Unassembled WGS sequence"/>
</dbReference>
<sequence length="398" mass="46479">MKRILLFVLLSLPALSGAAQIKLSPTARISAITCGPGQEELYSAFGHSAFRVYDSTQRLDVVFNYGMFDFDQPHFYLNFTRGYLYYHVAAYDYRDFQYNYLARQRFIHEQVLNFTPEQNQRVFDYLVDNVQPGNESYRYDYFYNNCATKLRDVLIAVLGEEIEFDYSHIKTQYSIRDLTDLYIEKQQPWGDLGIDICLGLPMDKIATPFEYMFLPDYIESCFDHATLSRNGERVPLVKRKVDDTTLIRSEWEPEQSSLYIHPLTAMIVFMMVCIALSIFEIKRNKLTNWLDIILLVITGLIGLLLTILWFFTDHAAAAKNFNLLWAFPLNAVAAMFVRRSFNWLKFYFLFIAVIAMAAVVFYKLLPQEIHYVLIPLMIGISVRGFTQYWIRNKNAIKG</sequence>
<feature type="domain" description="Lnb-like transmembrane" evidence="4">
    <location>
        <begin position="256"/>
        <end position="393"/>
    </location>
</feature>
<feature type="domain" description="Lnb N-terminal periplasmic" evidence="3">
    <location>
        <begin position="32"/>
        <end position="163"/>
    </location>
</feature>
<evidence type="ECO:0000313" key="6">
    <source>
        <dbReference type="Proteomes" id="UP000251889"/>
    </source>
</evidence>
<feature type="chain" id="PRO_5016918523" description="DUF4105 domain-containing protein" evidence="2">
    <location>
        <begin position="19"/>
        <end position="398"/>
    </location>
</feature>
<keyword evidence="6" id="KW-1185">Reference proteome</keyword>